<evidence type="ECO:0000256" key="1">
    <source>
        <dbReference type="ARBA" id="ARBA00004651"/>
    </source>
</evidence>
<evidence type="ECO:0000256" key="10">
    <source>
        <dbReference type="RuleBase" id="RU363047"/>
    </source>
</evidence>
<feature type="transmembrane region" description="Helical" evidence="10">
    <location>
        <begin position="289"/>
        <end position="309"/>
    </location>
</feature>
<keyword evidence="4 9" id="KW-0812">Transmembrane</keyword>
<dbReference type="GO" id="GO:0005886">
    <property type="term" value="C:plasma membrane"/>
    <property type="evidence" value="ECO:0007669"/>
    <property type="project" value="UniProtKB-SubCell"/>
</dbReference>
<evidence type="ECO:0000313" key="13">
    <source>
        <dbReference type="RefSeq" id="XP_025050481.1"/>
    </source>
</evidence>
<dbReference type="GO" id="GO:0004930">
    <property type="term" value="F:G protein-coupled receptor activity"/>
    <property type="evidence" value="ECO:0007669"/>
    <property type="project" value="UniProtKB-KW"/>
</dbReference>
<feature type="transmembrane region" description="Helical" evidence="10">
    <location>
        <begin position="158"/>
        <end position="181"/>
    </location>
</feature>
<keyword evidence="5 10" id="KW-0552">Olfaction</keyword>
<feature type="transmembrane region" description="Helical" evidence="10">
    <location>
        <begin position="119"/>
        <end position="137"/>
    </location>
</feature>
<evidence type="ECO:0000256" key="5">
    <source>
        <dbReference type="ARBA" id="ARBA00022725"/>
    </source>
</evidence>
<dbReference type="Pfam" id="PF13853">
    <property type="entry name" value="7tm_4"/>
    <property type="match status" value="1"/>
</dbReference>
<feature type="domain" description="G-protein coupled receptors family 1 profile" evidence="11">
    <location>
        <begin position="58"/>
        <end position="307"/>
    </location>
</feature>
<dbReference type="InterPro" id="IPR000725">
    <property type="entry name" value="Olfact_rcpt"/>
</dbReference>
<dbReference type="KEGG" id="asn:106723189"/>
<proteinExistence type="inferred from homology"/>
<evidence type="ECO:0000313" key="12">
    <source>
        <dbReference type="Proteomes" id="UP000189705"/>
    </source>
</evidence>
<gene>
    <name evidence="13" type="primary">LOC106723189</name>
</gene>
<dbReference type="PROSITE" id="PS50262">
    <property type="entry name" value="G_PROTEIN_RECEP_F1_2"/>
    <property type="match status" value="1"/>
</dbReference>
<evidence type="ECO:0000256" key="7">
    <source>
        <dbReference type="ARBA" id="ARBA00023136"/>
    </source>
</evidence>
<keyword evidence="3 10" id="KW-0716">Sensory transduction</keyword>
<keyword evidence="12" id="KW-1185">Reference proteome</keyword>
<keyword evidence="7 10" id="KW-0472">Membrane</keyword>
<dbReference type="AlphaFoldDB" id="A0A3Q0FS71"/>
<dbReference type="InterPro" id="IPR000276">
    <property type="entry name" value="GPCR_Rhodpsn"/>
</dbReference>
<evidence type="ECO:0000256" key="4">
    <source>
        <dbReference type="ARBA" id="ARBA00022692"/>
    </source>
</evidence>
<organism evidence="12 13">
    <name type="scientific">Alligator sinensis</name>
    <name type="common">Chinese alligator</name>
    <dbReference type="NCBI Taxonomy" id="38654"/>
    <lineage>
        <taxon>Eukaryota</taxon>
        <taxon>Metazoa</taxon>
        <taxon>Chordata</taxon>
        <taxon>Craniata</taxon>
        <taxon>Vertebrata</taxon>
        <taxon>Euteleostomi</taxon>
        <taxon>Archelosauria</taxon>
        <taxon>Archosauria</taxon>
        <taxon>Crocodylia</taxon>
        <taxon>Alligatoridae</taxon>
        <taxon>Alligatorinae</taxon>
        <taxon>Alligator</taxon>
    </lineage>
</organism>
<keyword evidence="9" id="KW-0675">Receptor</keyword>
<dbReference type="GeneID" id="106723189"/>
<feature type="transmembrane region" description="Helical" evidence="10">
    <location>
        <begin position="211"/>
        <end position="233"/>
    </location>
</feature>
<comment type="subcellular location">
    <subcellularLocation>
        <location evidence="1 10">Cell membrane</location>
        <topology evidence="1 10">Multi-pass membrane protein</topology>
    </subcellularLocation>
</comment>
<dbReference type="GO" id="GO:0004984">
    <property type="term" value="F:olfactory receptor activity"/>
    <property type="evidence" value="ECO:0007669"/>
    <property type="project" value="InterPro"/>
</dbReference>
<evidence type="ECO:0000256" key="6">
    <source>
        <dbReference type="ARBA" id="ARBA00022989"/>
    </source>
</evidence>
<keyword evidence="2 10" id="KW-1003">Cell membrane</keyword>
<accession>A0A3Q0FS71</accession>
<evidence type="ECO:0000256" key="3">
    <source>
        <dbReference type="ARBA" id="ARBA00022606"/>
    </source>
</evidence>
<name>A0A3Q0FS71_ALLSI</name>
<evidence type="ECO:0000256" key="2">
    <source>
        <dbReference type="ARBA" id="ARBA00022475"/>
    </source>
</evidence>
<evidence type="ECO:0000259" key="11">
    <source>
        <dbReference type="PROSITE" id="PS50262"/>
    </source>
</evidence>
<dbReference type="SUPFAM" id="SSF81321">
    <property type="entry name" value="Family A G protein-coupled receptor-like"/>
    <property type="match status" value="1"/>
</dbReference>
<keyword evidence="9" id="KW-0297">G-protein coupled receptor</keyword>
<feature type="transmembrane region" description="Helical" evidence="10">
    <location>
        <begin position="43"/>
        <end position="66"/>
    </location>
</feature>
<dbReference type="CDD" id="cd15225">
    <property type="entry name" value="7tmA_OR10A-like"/>
    <property type="match status" value="1"/>
</dbReference>
<evidence type="ECO:0000256" key="8">
    <source>
        <dbReference type="ARBA" id="ARBA00023224"/>
    </source>
</evidence>
<feature type="transmembrane region" description="Helical" evidence="10">
    <location>
        <begin position="78"/>
        <end position="99"/>
    </location>
</feature>
<dbReference type="RefSeq" id="XP_025050481.1">
    <property type="nucleotide sequence ID" value="XM_025194696.1"/>
</dbReference>
<dbReference type="PRINTS" id="PR00245">
    <property type="entry name" value="OLFACTORYR"/>
</dbReference>
<dbReference type="PRINTS" id="PR00237">
    <property type="entry name" value="GPCRRHODOPSN"/>
</dbReference>
<feature type="transmembrane region" description="Helical" evidence="10">
    <location>
        <begin position="254"/>
        <end position="277"/>
    </location>
</feature>
<keyword evidence="6 10" id="KW-1133">Transmembrane helix</keyword>
<keyword evidence="8 9" id="KW-0807">Transducer</keyword>
<dbReference type="Gene3D" id="1.20.1070.10">
    <property type="entry name" value="Rhodopsin 7-helix transmembrane proteins"/>
    <property type="match status" value="1"/>
</dbReference>
<evidence type="ECO:0000256" key="9">
    <source>
        <dbReference type="RuleBase" id="RU000688"/>
    </source>
</evidence>
<dbReference type="PANTHER" id="PTHR26453">
    <property type="entry name" value="OLFACTORY RECEPTOR"/>
    <property type="match status" value="1"/>
</dbReference>
<sequence>MDIRVLDEGGAHMTKERTPEGNLSALSEFILLGFSNFPHLQHLLFSVFLSTYLFTLAGNLLIIFLTHVDAALQTPMYFFLRNLSFLEICYTTVNIPKMLVSLRTGDRRMSFLGCATQTYFSFSFGGSECFLLASMAYDRYVAICNPLHYFVLLNKKTCNALAAGSWLSGILISFGLTSMVFTLPFCRSNVINHYYCDIPPLLKLACVDTSLIEFCIFMLALIFIAFPFVLIFLSYVRIVSTILKIASTEGRKKAFSTCSSHLIVVILFYVSGCVIYLKPKADYSPDTNKFLSLLYTFLTPILNPIIYTLRNKEVKGAFWRLLGKRRFACMKEVLPCHCL</sequence>
<dbReference type="Proteomes" id="UP000189705">
    <property type="component" value="Unplaced"/>
</dbReference>
<protein>
    <recommendedName>
        <fullName evidence="10">Olfactory receptor</fullName>
    </recommendedName>
</protein>
<dbReference type="InParanoid" id="A0A3Q0FS71"/>
<reference evidence="13" key="1">
    <citation type="submission" date="2025-08" db="UniProtKB">
        <authorList>
            <consortium name="RefSeq"/>
        </authorList>
    </citation>
    <scope>IDENTIFICATION</scope>
</reference>
<comment type="similarity">
    <text evidence="9">Belongs to the G-protein coupled receptor 1 family.</text>
</comment>
<dbReference type="PROSITE" id="PS00237">
    <property type="entry name" value="G_PROTEIN_RECEP_F1_1"/>
    <property type="match status" value="1"/>
</dbReference>
<dbReference type="InterPro" id="IPR017452">
    <property type="entry name" value="GPCR_Rhodpsn_7TM"/>
</dbReference>
<dbReference type="FunFam" id="1.20.1070.10:FF:000001">
    <property type="entry name" value="Olfactory receptor"/>
    <property type="match status" value="1"/>
</dbReference>